<dbReference type="Proteomes" id="UP000020825">
    <property type="component" value="Unassembled WGS sequence"/>
</dbReference>
<evidence type="ECO:0000313" key="2">
    <source>
        <dbReference type="Proteomes" id="UP000020825"/>
    </source>
</evidence>
<organism evidence="1 2">
    <name type="scientific">Mycobacterium intracellulare 1956</name>
    <dbReference type="NCBI Taxonomy" id="1299331"/>
    <lineage>
        <taxon>Bacteria</taxon>
        <taxon>Bacillati</taxon>
        <taxon>Actinomycetota</taxon>
        <taxon>Actinomycetes</taxon>
        <taxon>Mycobacteriales</taxon>
        <taxon>Mycobacteriaceae</taxon>
        <taxon>Mycobacterium</taxon>
        <taxon>Mycobacterium avium complex (MAC)</taxon>
    </lineage>
</organism>
<evidence type="ECO:0000313" key="1">
    <source>
        <dbReference type="EMBL" id="EUA53131.1"/>
    </source>
</evidence>
<sequence length="62" mass="6788">MPRMPMPWIGAWMGWRPRCVPMTHGLGSSAALMHWGRWPPTPIGWGVAAGARIVRPGAGRGR</sequence>
<name>X8CBF6_MYCIT</name>
<dbReference type="EMBL" id="JAOG01000003">
    <property type="protein sequence ID" value="EUA53131.1"/>
    <property type="molecule type" value="Genomic_DNA"/>
</dbReference>
<reference evidence="1 2" key="1">
    <citation type="submission" date="2013-12" db="EMBL/GenBank/DDBJ databases">
        <authorList>
            <person name="Zelazny A."/>
            <person name="Olivier K."/>
            <person name="Holland S."/>
            <person name="Lenaerts A."/>
            <person name="Ordway D."/>
            <person name="DeGroote M.A."/>
            <person name="Parker T."/>
            <person name="Sizemore C."/>
            <person name="Tallon L.J."/>
            <person name="Sadzewicz L.K."/>
            <person name="Sengamalay N."/>
            <person name="Fraser C.M."/>
            <person name="Hine E."/>
            <person name="Shefchek K.A."/>
            <person name="Das S.P."/>
            <person name="Tettelin H."/>
        </authorList>
    </citation>
    <scope>NUCLEOTIDE SEQUENCE [LARGE SCALE GENOMIC DNA]</scope>
    <source>
        <strain evidence="1 2">1956</strain>
    </source>
</reference>
<gene>
    <name evidence="1" type="ORF">I550_4763</name>
</gene>
<accession>X8CBF6</accession>
<proteinExistence type="predicted"/>
<dbReference type="AlphaFoldDB" id="X8CBF6"/>
<protein>
    <submittedName>
        <fullName evidence="1">Uncharacterized protein</fullName>
    </submittedName>
</protein>
<comment type="caution">
    <text evidence="1">The sequence shown here is derived from an EMBL/GenBank/DDBJ whole genome shotgun (WGS) entry which is preliminary data.</text>
</comment>